<name>A0A3Q9BSB7_9BURK</name>
<dbReference type="RefSeq" id="WP_126128763.1">
    <property type="nucleotide sequence ID" value="NZ_CP034464.1"/>
</dbReference>
<feature type="chain" id="PRO_5018577237" description="Secretion system X translation initiation factor" evidence="2">
    <location>
        <begin position="22"/>
        <end position="196"/>
    </location>
</feature>
<organism evidence="3 4">
    <name type="scientific">Undibacterium parvum</name>
    <dbReference type="NCBI Taxonomy" id="401471"/>
    <lineage>
        <taxon>Bacteria</taxon>
        <taxon>Pseudomonadati</taxon>
        <taxon>Pseudomonadota</taxon>
        <taxon>Betaproteobacteria</taxon>
        <taxon>Burkholderiales</taxon>
        <taxon>Oxalobacteraceae</taxon>
        <taxon>Undibacterium</taxon>
    </lineage>
</organism>
<dbReference type="AlphaFoldDB" id="A0A3Q9BSB7"/>
<proteinExistence type="predicted"/>
<protein>
    <recommendedName>
        <fullName evidence="5">Secretion system X translation initiation factor</fullName>
    </recommendedName>
</protein>
<keyword evidence="2" id="KW-0732">Signal</keyword>
<keyword evidence="4" id="KW-1185">Reference proteome</keyword>
<dbReference type="EMBL" id="CP034464">
    <property type="protein sequence ID" value="AZP13390.1"/>
    <property type="molecule type" value="Genomic_DNA"/>
</dbReference>
<feature type="region of interest" description="Disordered" evidence="1">
    <location>
        <begin position="101"/>
        <end position="125"/>
    </location>
</feature>
<dbReference type="Proteomes" id="UP000275663">
    <property type="component" value="Chromosome"/>
</dbReference>
<evidence type="ECO:0000256" key="1">
    <source>
        <dbReference type="SAM" id="MobiDB-lite"/>
    </source>
</evidence>
<feature type="region of interest" description="Disordered" evidence="1">
    <location>
        <begin position="43"/>
        <end position="75"/>
    </location>
</feature>
<evidence type="ECO:0000313" key="4">
    <source>
        <dbReference type="Proteomes" id="UP000275663"/>
    </source>
</evidence>
<evidence type="ECO:0000256" key="2">
    <source>
        <dbReference type="SAM" id="SignalP"/>
    </source>
</evidence>
<evidence type="ECO:0000313" key="3">
    <source>
        <dbReference type="EMBL" id="AZP13390.1"/>
    </source>
</evidence>
<feature type="signal peptide" evidence="2">
    <location>
        <begin position="1"/>
        <end position="21"/>
    </location>
</feature>
<dbReference type="OrthoDB" id="8564513at2"/>
<reference evidence="3 4" key="1">
    <citation type="journal article" date="2011" name="Int. J. Syst. Evol. Microbiol.">
        <title>Description of Undibacterium oligocarboniphilum sp. nov., isolated from purified water, and Undibacterium pigrum strain CCUG 49012 as the type strain of Undibacterium parvum sp. nov., and emended descriptions of the genus Undibacterium and the species Undibacterium pigrum.</title>
        <authorList>
            <person name="Eder W."/>
            <person name="Wanner G."/>
            <person name="Ludwig W."/>
            <person name="Busse H.J."/>
            <person name="Ziemke-Kageler F."/>
            <person name="Lang E."/>
        </authorList>
    </citation>
    <scope>NUCLEOTIDE SEQUENCE [LARGE SCALE GENOMIC DNA]</scope>
    <source>
        <strain evidence="3 4">DSM 23061</strain>
    </source>
</reference>
<dbReference type="KEGG" id="upv:EJN92_16150"/>
<gene>
    <name evidence="3" type="ORF">EJN92_16150</name>
</gene>
<sequence>MKFRHILMLVAVVVATYLAFFADKTPETEVADAVPRGIQTTNLARPNERADVPKINAQQQTPTTPPVSPKPVAKNGKTQTIYALQERAALISDGRKASSEESIFNSQSWNPPPPPAPKASELPRPSAPPLAFTYLGKMKQDGAWEVYLARGEKVFIVHADSVIEGVYQVTSILPPTLTLNYLPLKQMQQLSIGGNY</sequence>
<accession>A0A3Q9BSB7</accession>
<evidence type="ECO:0008006" key="5">
    <source>
        <dbReference type="Google" id="ProtNLM"/>
    </source>
</evidence>